<dbReference type="RefSeq" id="WP_075063131.1">
    <property type="nucleotide sequence ID" value="NZ_LGCL01000025.1"/>
</dbReference>
<evidence type="ECO:0000256" key="3">
    <source>
        <dbReference type="ARBA" id="ARBA00023004"/>
    </source>
</evidence>
<dbReference type="STRING" id="1134406.ADN00_11355"/>
<dbReference type="NCBIfam" id="NF033749">
    <property type="entry name" value="bact_hemeryth"/>
    <property type="match status" value="1"/>
</dbReference>
<accession>A0A0P6X216</accession>
<evidence type="ECO:0000259" key="5">
    <source>
        <dbReference type="Pfam" id="PF01814"/>
    </source>
</evidence>
<proteinExistence type="inferred from homology"/>
<dbReference type="NCBIfam" id="NF002007">
    <property type="entry name" value="PRK00808.1"/>
    <property type="match status" value="1"/>
</dbReference>
<keyword evidence="7" id="KW-1185">Reference proteome</keyword>
<dbReference type="OrthoDB" id="9797092at2"/>
<dbReference type="PANTHER" id="PTHR37164:SF1">
    <property type="entry name" value="BACTERIOHEMERYTHRIN"/>
    <property type="match status" value="1"/>
</dbReference>
<evidence type="ECO:0000256" key="1">
    <source>
        <dbReference type="ARBA" id="ARBA00010587"/>
    </source>
</evidence>
<dbReference type="AlphaFoldDB" id="A0A0P6X216"/>
<dbReference type="NCBIfam" id="TIGR02481">
    <property type="entry name" value="hemeryth_dom"/>
    <property type="match status" value="1"/>
</dbReference>
<comment type="caution">
    <text evidence="6">The sequence shown here is derived from an EMBL/GenBank/DDBJ whole genome shotgun (WGS) entry which is preliminary data.</text>
</comment>
<dbReference type="InterPro" id="IPR050669">
    <property type="entry name" value="Hemerythrin"/>
</dbReference>
<dbReference type="InterPro" id="IPR012827">
    <property type="entry name" value="Hemerythrin_metal-bd"/>
</dbReference>
<reference evidence="6 7" key="1">
    <citation type="submission" date="2015-07" db="EMBL/GenBank/DDBJ databases">
        <title>Genome sequence of Ornatilinea apprima DSM 23815.</title>
        <authorList>
            <person name="Hemp J."/>
            <person name="Ward L.M."/>
            <person name="Pace L.A."/>
            <person name="Fischer W.W."/>
        </authorList>
    </citation>
    <scope>NUCLEOTIDE SEQUENCE [LARGE SCALE GENOMIC DNA]</scope>
    <source>
        <strain evidence="6 7">P3M-1</strain>
    </source>
</reference>
<comment type="similarity">
    <text evidence="1">Belongs to the hemerythrin family.</text>
</comment>
<keyword evidence="2" id="KW-0479">Metal-binding</keyword>
<sequence length="135" mass="16147">MPIMKWMDEYSVQVAELDQQHQKLIELINLLHDEMRQGKGRESLGRILDQLIEYTRVHFTTEEDWMARAGYAGLAAHREEHRALTRQVEELQDQHRAGSRTLSLEVMVFLKDWLVNHIQKTDQKYSDVLKEYQRR</sequence>
<feature type="coiled-coil region" evidence="4">
    <location>
        <begin position="7"/>
        <end position="34"/>
    </location>
</feature>
<name>A0A0P6X216_9CHLR</name>
<dbReference type="EMBL" id="LGCL01000025">
    <property type="protein sequence ID" value="KPL76552.1"/>
    <property type="molecule type" value="Genomic_DNA"/>
</dbReference>
<evidence type="ECO:0000313" key="7">
    <source>
        <dbReference type="Proteomes" id="UP000050417"/>
    </source>
</evidence>
<dbReference type="PANTHER" id="PTHR37164">
    <property type="entry name" value="BACTERIOHEMERYTHRIN"/>
    <property type="match status" value="1"/>
</dbReference>
<evidence type="ECO:0000256" key="2">
    <source>
        <dbReference type="ARBA" id="ARBA00022723"/>
    </source>
</evidence>
<feature type="domain" description="Hemerythrin-like" evidence="5">
    <location>
        <begin position="14"/>
        <end position="125"/>
    </location>
</feature>
<dbReference type="InterPro" id="IPR035938">
    <property type="entry name" value="Hemerythrin-like_sf"/>
</dbReference>
<keyword evidence="3" id="KW-0408">Iron</keyword>
<evidence type="ECO:0000313" key="6">
    <source>
        <dbReference type="EMBL" id="KPL76552.1"/>
    </source>
</evidence>
<gene>
    <name evidence="6" type="ORF">ADN00_11355</name>
</gene>
<dbReference type="GO" id="GO:0046872">
    <property type="term" value="F:metal ion binding"/>
    <property type="evidence" value="ECO:0007669"/>
    <property type="project" value="UniProtKB-KW"/>
</dbReference>
<dbReference type="InterPro" id="IPR016131">
    <property type="entry name" value="Haemerythrin_Fe_BS"/>
</dbReference>
<dbReference type="InterPro" id="IPR012312">
    <property type="entry name" value="Hemerythrin-like"/>
</dbReference>
<dbReference type="Pfam" id="PF01814">
    <property type="entry name" value="Hemerythrin"/>
    <property type="match status" value="1"/>
</dbReference>
<dbReference type="PROSITE" id="PS00550">
    <property type="entry name" value="HEMERYTHRINS"/>
    <property type="match status" value="1"/>
</dbReference>
<protein>
    <submittedName>
        <fullName evidence="6">Hemerythrin</fullName>
    </submittedName>
</protein>
<dbReference type="Proteomes" id="UP000050417">
    <property type="component" value="Unassembled WGS sequence"/>
</dbReference>
<evidence type="ECO:0000256" key="4">
    <source>
        <dbReference type="SAM" id="Coils"/>
    </source>
</evidence>
<dbReference type="Gene3D" id="1.20.120.50">
    <property type="entry name" value="Hemerythrin-like"/>
    <property type="match status" value="1"/>
</dbReference>
<organism evidence="6 7">
    <name type="scientific">Ornatilinea apprima</name>
    <dbReference type="NCBI Taxonomy" id="1134406"/>
    <lineage>
        <taxon>Bacteria</taxon>
        <taxon>Bacillati</taxon>
        <taxon>Chloroflexota</taxon>
        <taxon>Anaerolineae</taxon>
        <taxon>Anaerolineales</taxon>
        <taxon>Anaerolineaceae</taxon>
        <taxon>Ornatilinea</taxon>
    </lineage>
</organism>
<dbReference type="CDD" id="cd12107">
    <property type="entry name" value="Hemerythrin"/>
    <property type="match status" value="1"/>
</dbReference>
<dbReference type="SUPFAM" id="SSF47188">
    <property type="entry name" value="Hemerythrin-like"/>
    <property type="match status" value="1"/>
</dbReference>
<keyword evidence="4" id="KW-0175">Coiled coil</keyword>